<dbReference type="Pfam" id="PF00710">
    <property type="entry name" value="Asparaginase"/>
    <property type="match status" value="1"/>
</dbReference>
<name>A0A1N7GXH0_9EURY</name>
<dbReference type="InterPro" id="IPR036152">
    <property type="entry name" value="Asp/glu_Ase-like_sf"/>
</dbReference>
<dbReference type="PRINTS" id="PR00139">
    <property type="entry name" value="ASNGLNASE"/>
</dbReference>
<dbReference type="InterPro" id="IPR027475">
    <property type="entry name" value="Asparaginase/glutaminase_AS2"/>
</dbReference>
<feature type="domain" description="L-asparaginase N-terminal" evidence="6">
    <location>
        <begin position="5"/>
        <end position="190"/>
    </location>
</feature>
<dbReference type="EMBL" id="FTNR01000017">
    <property type="protein sequence ID" value="SIS17262.1"/>
    <property type="molecule type" value="Genomic_DNA"/>
</dbReference>
<dbReference type="PROSITE" id="PS00917">
    <property type="entry name" value="ASN_GLN_ASE_2"/>
    <property type="match status" value="1"/>
</dbReference>
<dbReference type="PROSITE" id="PS51732">
    <property type="entry name" value="ASN_GLN_ASE_3"/>
    <property type="match status" value="1"/>
</dbReference>
<dbReference type="SFLD" id="SFLDS00057">
    <property type="entry name" value="Glutaminase/Asparaginase"/>
    <property type="match status" value="1"/>
</dbReference>
<gene>
    <name evidence="8" type="ORF">SAMN05421752_11729</name>
</gene>
<dbReference type="PIRSF" id="PIRSF500176">
    <property type="entry name" value="L_ASNase"/>
    <property type="match status" value="1"/>
</dbReference>
<dbReference type="GO" id="GO:0006528">
    <property type="term" value="P:asparagine metabolic process"/>
    <property type="evidence" value="ECO:0007669"/>
    <property type="project" value="InterPro"/>
</dbReference>
<comment type="similarity">
    <text evidence="1">Belongs to the asparaginase 1 family.</text>
</comment>
<dbReference type="PANTHER" id="PTHR11707:SF28">
    <property type="entry name" value="60 KDA LYSOPHOSPHOLIPASE"/>
    <property type="match status" value="1"/>
</dbReference>
<evidence type="ECO:0000256" key="2">
    <source>
        <dbReference type="ARBA" id="ARBA00022801"/>
    </source>
</evidence>
<dbReference type="CDD" id="cd08964">
    <property type="entry name" value="L-asparaginase_II"/>
    <property type="match status" value="1"/>
</dbReference>
<sequence>MPPTIAILSTGGTIASTSAEGGATPSKRGADLVAAVPELEAYAELTVEEIAQVPSYDMTFETLSKLAAATERVAAAGADGVVVTHGTDTIEESAYFLDLTLGCETPVVFTGAQRRPDEISPDGPANLLTAVRAASHEQFDDGVYVAANDEVHAARDVMKTHTSALETFGSPSTGPIASMTRSDVRIIREPRSYSATFDVGSVTSEVVIVASGASMGRRSIDWALEDDVDGIVVNGTGLGNATSELGDAIADAVTADTPVVVVSRCQAGATAPVYGGGGGGNTLQSYGAIHGDDLPAHKARLKLAVVCAVADDLEEQRRLFVGEEAER</sequence>
<dbReference type="Pfam" id="PF17763">
    <property type="entry name" value="Asparaginase_C"/>
    <property type="match status" value="1"/>
</dbReference>
<dbReference type="InterPro" id="IPR040919">
    <property type="entry name" value="Asparaginase_C"/>
</dbReference>
<dbReference type="SUPFAM" id="SSF53774">
    <property type="entry name" value="Glutaminase/Asparaginase"/>
    <property type="match status" value="1"/>
</dbReference>
<dbReference type="SMART" id="SM00870">
    <property type="entry name" value="Asparaginase"/>
    <property type="match status" value="1"/>
</dbReference>
<evidence type="ECO:0000256" key="4">
    <source>
        <dbReference type="PROSITE-ProRule" id="PRU10099"/>
    </source>
</evidence>
<dbReference type="PIRSF" id="PIRSF001220">
    <property type="entry name" value="L-ASNase_gatD"/>
    <property type="match status" value="1"/>
</dbReference>
<keyword evidence="9" id="KW-1185">Reference proteome</keyword>
<proteinExistence type="inferred from homology"/>
<dbReference type="PANTHER" id="PTHR11707">
    <property type="entry name" value="L-ASPARAGINASE"/>
    <property type="match status" value="1"/>
</dbReference>
<dbReference type="InterPro" id="IPR020827">
    <property type="entry name" value="Asparaginase/glutaminase_AS1"/>
</dbReference>
<dbReference type="InterPro" id="IPR004550">
    <property type="entry name" value="AsnASE_II"/>
</dbReference>
<evidence type="ECO:0000256" key="3">
    <source>
        <dbReference type="ARBA" id="ARBA00070292"/>
    </source>
</evidence>
<dbReference type="OrthoDB" id="85706at2157"/>
<dbReference type="FunFam" id="3.40.50.1170:FF:000001">
    <property type="entry name" value="L-asparaginase 2"/>
    <property type="match status" value="1"/>
</dbReference>
<dbReference type="RefSeq" id="WP_076610568.1">
    <property type="nucleotide sequence ID" value="NZ_FTNR01000017.1"/>
</dbReference>
<dbReference type="Gene3D" id="3.40.50.1170">
    <property type="entry name" value="L-asparaginase, N-terminal domain"/>
    <property type="match status" value="1"/>
</dbReference>
<accession>A0A1N7GXH0</accession>
<evidence type="ECO:0000313" key="9">
    <source>
        <dbReference type="Proteomes" id="UP000185936"/>
    </source>
</evidence>
<evidence type="ECO:0000256" key="5">
    <source>
        <dbReference type="PROSITE-ProRule" id="PRU10100"/>
    </source>
</evidence>
<reference evidence="9" key="1">
    <citation type="submission" date="2017-01" db="EMBL/GenBank/DDBJ databases">
        <authorList>
            <person name="Varghese N."/>
            <person name="Submissions S."/>
        </authorList>
    </citation>
    <scope>NUCLEOTIDE SEQUENCE [LARGE SCALE GENOMIC DNA]</scope>
    <source>
        <strain evidence="9">type strain: HArc-</strain>
    </source>
</reference>
<evidence type="ECO:0000256" key="1">
    <source>
        <dbReference type="ARBA" id="ARBA00010518"/>
    </source>
</evidence>
<keyword evidence="2" id="KW-0378">Hydrolase</keyword>
<feature type="active site" evidence="4">
    <location>
        <position position="13"/>
    </location>
</feature>
<evidence type="ECO:0000313" key="8">
    <source>
        <dbReference type="EMBL" id="SIS17262.1"/>
    </source>
</evidence>
<dbReference type="InterPro" id="IPR006034">
    <property type="entry name" value="Asparaginase/glutaminase-like"/>
</dbReference>
<dbReference type="STRING" id="308853.SAMN05421752_11729"/>
<dbReference type="InterPro" id="IPR027473">
    <property type="entry name" value="L-asparaginase_C"/>
</dbReference>
<dbReference type="Proteomes" id="UP000185936">
    <property type="component" value="Unassembled WGS sequence"/>
</dbReference>
<dbReference type="AlphaFoldDB" id="A0A1N7GXH0"/>
<dbReference type="GO" id="GO:0004067">
    <property type="term" value="F:asparaginase activity"/>
    <property type="evidence" value="ECO:0007669"/>
    <property type="project" value="UniProtKB-UniRule"/>
</dbReference>
<organism evidence="8 9">
    <name type="scientific">Natronorubrum thiooxidans</name>
    <dbReference type="NCBI Taxonomy" id="308853"/>
    <lineage>
        <taxon>Archaea</taxon>
        <taxon>Methanobacteriati</taxon>
        <taxon>Methanobacteriota</taxon>
        <taxon>Stenosarchaea group</taxon>
        <taxon>Halobacteria</taxon>
        <taxon>Halobacteriales</taxon>
        <taxon>Natrialbaceae</taxon>
        <taxon>Natronorubrum</taxon>
    </lineage>
</organism>
<feature type="domain" description="Asparaginase/glutaminase C-terminal" evidence="7">
    <location>
        <begin position="206"/>
        <end position="320"/>
    </location>
</feature>
<feature type="active site" evidence="5">
    <location>
        <position position="87"/>
    </location>
</feature>
<dbReference type="InterPro" id="IPR027474">
    <property type="entry name" value="L-asparaginase_N"/>
</dbReference>
<dbReference type="InterPro" id="IPR037152">
    <property type="entry name" value="L-asparaginase_N_sf"/>
</dbReference>
<dbReference type="Gene3D" id="3.40.50.40">
    <property type="match status" value="1"/>
</dbReference>
<protein>
    <recommendedName>
        <fullName evidence="3">L-asparaginase</fullName>
    </recommendedName>
</protein>
<evidence type="ECO:0000259" key="6">
    <source>
        <dbReference type="Pfam" id="PF00710"/>
    </source>
</evidence>
<dbReference type="PROSITE" id="PS00144">
    <property type="entry name" value="ASN_GLN_ASE_1"/>
    <property type="match status" value="1"/>
</dbReference>
<evidence type="ECO:0000259" key="7">
    <source>
        <dbReference type="Pfam" id="PF17763"/>
    </source>
</evidence>